<dbReference type="RefSeq" id="WP_158684354.1">
    <property type="nucleotide sequence ID" value="NZ_CP095474.1"/>
</dbReference>
<keyword evidence="1" id="KW-0732">Signal</keyword>
<accession>A0ABY4TCF5</accession>
<dbReference type="PANTHER" id="PTHR15462:SF19">
    <property type="entry name" value="PEPTIDASE S1 DOMAIN-CONTAINING PROTEIN"/>
    <property type="match status" value="1"/>
</dbReference>
<evidence type="ECO:0000256" key="1">
    <source>
        <dbReference type="ARBA" id="ARBA00022729"/>
    </source>
</evidence>
<feature type="region of interest" description="Disordered" evidence="2">
    <location>
        <begin position="78"/>
        <end position="105"/>
    </location>
</feature>
<gene>
    <name evidence="3" type="ORF">MW084_03265</name>
</gene>
<dbReference type="Gene3D" id="2.40.10.10">
    <property type="entry name" value="Trypsin-like serine proteases"/>
    <property type="match status" value="2"/>
</dbReference>
<reference evidence="3" key="1">
    <citation type="submission" date="2022-04" db="EMBL/GenBank/DDBJ databases">
        <title>Systematic whole-genome sequencing reveals an unexpected diversity among actinomycetoma pathogens and provides insights into their antibacterial susceptibilities.</title>
        <authorList>
            <person name="Watson A.K."/>
            <person name="Kepplinger B."/>
            <person name="Bakhiet S.M."/>
            <person name="Mhmoud N.A."/>
            <person name="Chapman J."/>
            <person name="Allenby N."/>
            <person name="Mickiewicz K."/>
            <person name="Goodfellow M."/>
            <person name="Fahal A.H."/>
            <person name="Errington J."/>
        </authorList>
    </citation>
    <scope>NUCLEOTIDE SEQUENCE</scope>
    <source>
        <strain evidence="3">SD 504</strain>
    </source>
</reference>
<dbReference type="Proteomes" id="UP001056383">
    <property type="component" value="Chromosome"/>
</dbReference>
<dbReference type="InterPro" id="IPR050966">
    <property type="entry name" value="Glutamyl_endopeptidase"/>
</dbReference>
<dbReference type="EMBL" id="CP095474">
    <property type="protein sequence ID" value="URN15121.1"/>
    <property type="molecule type" value="Genomic_DNA"/>
</dbReference>
<sequence>MRFEDLNDPGERIPVHLLRLAAATATASVLAILIPTTATATARPTVAERTAATVDVSKSQLTDEQIRALWTPTRMKEALRNPAKAPAARPDHARKGRSAAPQQELMASAPAQGFDAKAAAPQTNATAAAVPVSQAAPTINAVGKLFFFTPDGEPNHCTAASIASTNKNTIWTAGHCVHLGNGSGDAGWMKHFLYVPGYQDGAEPLGSWTAAHHYAPTAWTQDGDQFEADMATLVLNPHRDHGTLLDAVGFAFGYQFTENGTDYANTVAVGYPVKGYQRTDLDGERLMYCAGDTTDASFLNPFDDRIKIDCDMGEGASGGPYVWGPQNDPRIVGAASHHEADKDTKQRVSDDMFSSEHGTYAAAVINTANGV</sequence>
<evidence type="ECO:0000313" key="4">
    <source>
        <dbReference type="Proteomes" id="UP001056383"/>
    </source>
</evidence>
<organism evidence="3 4">
    <name type="scientific">Streptomyces sudanensis</name>
    <dbReference type="NCBI Taxonomy" id="436397"/>
    <lineage>
        <taxon>Bacteria</taxon>
        <taxon>Bacillati</taxon>
        <taxon>Actinomycetota</taxon>
        <taxon>Actinomycetes</taxon>
        <taxon>Kitasatosporales</taxon>
        <taxon>Streptomycetaceae</taxon>
        <taxon>Streptomyces</taxon>
    </lineage>
</organism>
<keyword evidence="4" id="KW-1185">Reference proteome</keyword>
<proteinExistence type="predicted"/>
<dbReference type="PANTHER" id="PTHR15462">
    <property type="entry name" value="SERINE PROTEASE"/>
    <property type="match status" value="1"/>
</dbReference>
<dbReference type="InterPro" id="IPR009003">
    <property type="entry name" value="Peptidase_S1_PA"/>
</dbReference>
<evidence type="ECO:0000313" key="3">
    <source>
        <dbReference type="EMBL" id="URN15121.1"/>
    </source>
</evidence>
<dbReference type="SUPFAM" id="SSF50494">
    <property type="entry name" value="Trypsin-like serine proteases"/>
    <property type="match status" value="1"/>
</dbReference>
<evidence type="ECO:0000256" key="2">
    <source>
        <dbReference type="SAM" id="MobiDB-lite"/>
    </source>
</evidence>
<evidence type="ECO:0008006" key="5">
    <source>
        <dbReference type="Google" id="ProtNLM"/>
    </source>
</evidence>
<dbReference type="InterPro" id="IPR043504">
    <property type="entry name" value="Peptidase_S1_PA_chymotrypsin"/>
</dbReference>
<name>A0ABY4TCF5_9ACTN</name>
<protein>
    <recommendedName>
        <fullName evidence="5">V8-like Glu-specific endopeptidase</fullName>
    </recommendedName>
</protein>